<dbReference type="Pfam" id="PF01554">
    <property type="entry name" value="MatE"/>
    <property type="match status" value="2"/>
</dbReference>
<feature type="transmembrane region" description="Helical" evidence="10">
    <location>
        <begin position="281"/>
        <end position="302"/>
    </location>
</feature>
<dbReference type="NCBIfam" id="TIGR00797">
    <property type="entry name" value="matE"/>
    <property type="match status" value="1"/>
</dbReference>
<reference evidence="11 12" key="1">
    <citation type="submission" date="2019-03" db="EMBL/GenBank/DDBJ databases">
        <title>Genomic Encyclopedia of Type Strains, Phase IV (KMG-IV): sequencing the most valuable type-strain genomes for metagenomic binning, comparative biology and taxonomic classification.</title>
        <authorList>
            <person name="Goeker M."/>
        </authorList>
    </citation>
    <scope>NUCLEOTIDE SEQUENCE [LARGE SCALE GENOMIC DNA]</scope>
    <source>
        <strain evidence="11 12">DSM 22362</strain>
    </source>
</reference>
<evidence type="ECO:0000256" key="1">
    <source>
        <dbReference type="ARBA" id="ARBA00004651"/>
    </source>
</evidence>
<dbReference type="PANTHER" id="PTHR43298:SF2">
    <property type="entry name" value="FMN_FAD EXPORTER YEEO-RELATED"/>
    <property type="match status" value="1"/>
</dbReference>
<dbReference type="AlphaFoldDB" id="A0A4V2VU89"/>
<proteinExistence type="predicted"/>
<evidence type="ECO:0000313" key="11">
    <source>
        <dbReference type="EMBL" id="TCV13693.1"/>
    </source>
</evidence>
<feature type="transmembrane region" description="Helical" evidence="10">
    <location>
        <begin position="355"/>
        <end position="372"/>
    </location>
</feature>
<dbReference type="PANTHER" id="PTHR43298">
    <property type="entry name" value="MULTIDRUG RESISTANCE PROTEIN NORM-RELATED"/>
    <property type="match status" value="1"/>
</dbReference>
<sequence length="452" mass="49678">MFTSIKKHRSYYISALALAGPLIIAQLGHTLVQTSDTMIIGHFLGKISLAASSLAHSVFMMVLVFGLGIAYGLTPLIAQASGKNNKEEISKLLSNSIWVNIIVSIFLFCGVFYGSMYGMQHVDQDPAVVEEAKPYLFVLSLSIFPLMIFNAFKQFAEGLGFTKQAMRITIWGNVLNVVLAIIFVKGMFGIEPMGIAGVGIATLIDRILMMIIMGGYVLKSKYFKEYMFHFNFFSVQIKRIKAILKIGAPVAFQYTFEVGLFAGASLIAGKIGALDQAAHNVALTLASMTYMMATGIASAITIKIGNSYGKENYDRLKTFAKIAYRIILGFMIFTAIIFAVFNHTLASLMTTDKEVIALAAQLLIIAGLFQLFDGTQVIGLGILRGIGDVNIPTLITLFAYWVIGLPSGYYMGVELEMGVQGVWYGLTFALLVSSILLYMRYKYMIRKKFALS</sequence>
<comment type="caution">
    <text evidence="11">The sequence shown here is derived from an EMBL/GenBank/DDBJ whole genome shotgun (WGS) entry which is preliminary data.</text>
</comment>
<evidence type="ECO:0000256" key="3">
    <source>
        <dbReference type="ARBA" id="ARBA00022449"/>
    </source>
</evidence>
<keyword evidence="4" id="KW-1003">Cell membrane</keyword>
<feature type="transmembrane region" description="Helical" evidence="10">
    <location>
        <begin position="322"/>
        <end position="343"/>
    </location>
</feature>
<evidence type="ECO:0000256" key="2">
    <source>
        <dbReference type="ARBA" id="ARBA00022448"/>
    </source>
</evidence>
<keyword evidence="2" id="KW-0813">Transport</keyword>
<feature type="transmembrane region" description="Helical" evidence="10">
    <location>
        <begin position="97"/>
        <end position="115"/>
    </location>
</feature>
<dbReference type="GO" id="GO:0006811">
    <property type="term" value="P:monoatomic ion transport"/>
    <property type="evidence" value="ECO:0007669"/>
    <property type="project" value="UniProtKB-KW"/>
</dbReference>
<name>A0A4V2VU89_9SPHI</name>
<feature type="transmembrane region" description="Helical" evidence="10">
    <location>
        <begin position="135"/>
        <end position="156"/>
    </location>
</feature>
<dbReference type="GO" id="GO:0042910">
    <property type="term" value="F:xenobiotic transmembrane transporter activity"/>
    <property type="evidence" value="ECO:0007669"/>
    <property type="project" value="InterPro"/>
</dbReference>
<dbReference type="CDD" id="cd13131">
    <property type="entry name" value="MATE_NorM_like"/>
    <property type="match status" value="1"/>
</dbReference>
<evidence type="ECO:0000256" key="5">
    <source>
        <dbReference type="ARBA" id="ARBA00022692"/>
    </source>
</evidence>
<dbReference type="EMBL" id="SMBZ01000019">
    <property type="protein sequence ID" value="TCV13693.1"/>
    <property type="molecule type" value="Genomic_DNA"/>
</dbReference>
<keyword evidence="7" id="KW-0406">Ion transport</keyword>
<evidence type="ECO:0000256" key="8">
    <source>
        <dbReference type="ARBA" id="ARBA00023136"/>
    </source>
</evidence>
<evidence type="ECO:0000256" key="10">
    <source>
        <dbReference type="SAM" id="Phobius"/>
    </source>
</evidence>
<evidence type="ECO:0000256" key="4">
    <source>
        <dbReference type="ARBA" id="ARBA00022475"/>
    </source>
</evidence>
<accession>A0A4V2VU89</accession>
<keyword evidence="12" id="KW-1185">Reference proteome</keyword>
<organism evidence="11 12">
    <name type="scientific">Sphingobacterium alimentarium</name>
    <dbReference type="NCBI Taxonomy" id="797292"/>
    <lineage>
        <taxon>Bacteria</taxon>
        <taxon>Pseudomonadati</taxon>
        <taxon>Bacteroidota</taxon>
        <taxon>Sphingobacteriia</taxon>
        <taxon>Sphingobacteriales</taxon>
        <taxon>Sphingobacteriaceae</taxon>
        <taxon>Sphingobacterium</taxon>
    </lineage>
</organism>
<evidence type="ECO:0000256" key="6">
    <source>
        <dbReference type="ARBA" id="ARBA00022989"/>
    </source>
</evidence>
<dbReference type="RefSeq" id="WP_132777660.1">
    <property type="nucleotide sequence ID" value="NZ_SMBZ01000019.1"/>
</dbReference>
<evidence type="ECO:0000256" key="9">
    <source>
        <dbReference type="ARBA" id="ARBA00031636"/>
    </source>
</evidence>
<feature type="transmembrane region" description="Helical" evidence="10">
    <location>
        <begin position="422"/>
        <end position="439"/>
    </location>
</feature>
<keyword evidence="3" id="KW-0050">Antiport</keyword>
<feature type="transmembrane region" description="Helical" evidence="10">
    <location>
        <begin position="54"/>
        <end position="77"/>
    </location>
</feature>
<gene>
    <name evidence="11" type="ORF">EDC17_101949</name>
</gene>
<comment type="subcellular location">
    <subcellularLocation>
        <location evidence="1">Cell membrane</location>
        <topology evidence="1">Multi-pass membrane protein</topology>
    </subcellularLocation>
</comment>
<feature type="transmembrane region" description="Helical" evidence="10">
    <location>
        <begin position="168"/>
        <end position="188"/>
    </location>
</feature>
<dbReference type="InterPro" id="IPR050222">
    <property type="entry name" value="MATE_MdtK"/>
</dbReference>
<feature type="transmembrane region" description="Helical" evidence="10">
    <location>
        <begin position="194"/>
        <end position="218"/>
    </location>
</feature>
<dbReference type="GO" id="GO:0015297">
    <property type="term" value="F:antiporter activity"/>
    <property type="evidence" value="ECO:0007669"/>
    <property type="project" value="UniProtKB-KW"/>
</dbReference>
<dbReference type="Proteomes" id="UP000295197">
    <property type="component" value="Unassembled WGS sequence"/>
</dbReference>
<keyword evidence="8 10" id="KW-0472">Membrane</keyword>
<evidence type="ECO:0000313" key="12">
    <source>
        <dbReference type="Proteomes" id="UP000295197"/>
    </source>
</evidence>
<dbReference type="InterPro" id="IPR048279">
    <property type="entry name" value="MdtK-like"/>
</dbReference>
<protein>
    <recommendedName>
        <fullName evidence="9">Multidrug-efflux transporter</fullName>
    </recommendedName>
</protein>
<dbReference type="PIRSF" id="PIRSF006603">
    <property type="entry name" value="DinF"/>
    <property type="match status" value="1"/>
</dbReference>
<feature type="transmembrane region" description="Helical" evidence="10">
    <location>
        <begin position="246"/>
        <end position="269"/>
    </location>
</feature>
<keyword evidence="5 10" id="KW-0812">Transmembrane</keyword>
<dbReference type="InterPro" id="IPR002528">
    <property type="entry name" value="MATE_fam"/>
</dbReference>
<feature type="transmembrane region" description="Helical" evidence="10">
    <location>
        <begin position="393"/>
        <end position="410"/>
    </location>
</feature>
<keyword evidence="6 10" id="KW-1133">Transmembrane helix</keyword>
<evidence type="ECO:0000256" key="7">
    <source>
        <dbReference type="ARBA" id="ARBA00023065"/>
    </source>
</evidence>
<dbReference type="GO" id="GO:0005886">
    <property type="term" value="C:plasma membrane"/>
    <property type="evidence" value="ECO:0007669"/>
    <property type="project" value="UniProtKB-SubCell"/>
</dbReference>
<dbReference type="OrthoDB" id="9780160at2"/>